<comment type="caution">
    <text evidence="1">The sequence shown here is derived from an EMBL/GenBank/DDBJ whole genome shotgun (WGS) entry which is preliminary data.</text>
</comment>
<dbReference type="AlphaFoldDB" id="A0A0L0URZ7"/>
<organism evidence="1 2">
    <name type="scientific">Puccinia striiformis f. sp. tritici PST-78</name>
    <dbReference type="NCBI Taxonomy" id="1165861"/>
    <lineage>
        <taxon>Eukaryota</taxon>
        <taxon>Fungi</taxon>
        <taxon>Dikarya</taxon>
        <taxon>Basidiomycota</taxon>
        <taxon>Pucciniomycotina</taxon>
        <taxon>Pucciniomycetes</taxon>
        <taxon>Pucciniales</taxon>
        <taxon>Pucciniaceae</taxon>
        <taxon>Puccinia</taxon>
    </lineage>
</organism>
<proteinExistence type="predicted"/>
<name>A0A0L0URZ7_9BASI</name>
<sequence length="243" mass="26570">MISTSNQTTYFSFPTYESHFGSAIEAQKPIPVVATPFHEALQPLVDVATEAYPIIQRNSNREAQIELFNILAVTCPASPSLYQCSESTSCASSIMSSRPPSLMESIKSCYQTPDPSPVSSCPLTHTPHQPIRDDGNSLGKSKTATKINLPLTLSGTGCQLPWRPGTIYSLPTSSDPSSAASIGGYDIDQGLQTNLAPKNLNLKAHTALSLLRNLKRNDPNCYAPHQQEMEKSIREDWSRRFAQ</sequence>
<keyword evidence="2" id="KW-1185">Reference proteome</keyword>
<evidence type="ECO:0000313" key="2">
    <source>
        <dbReference type="Proteomes" id="UP000054564"/>
    </source>
</evidence>
<accession>A0A0L0URZ7</accession>
<evidence type="ECO:0000313" key="1">
    <source>
        <dbReference type="EMBL" id="KNE89755.1"/>
    </source>
</evidence>
<protein>
    <submittedName>
        <fullName evidence="1">Uncharacterized protein</fullName>
    </submittedName>
</protein>
<gene>
    <name evidence="1" type="ORF">PSTG_16788</name>
</gene>
<dbReference type="Proteomes" id="UP000054564">
    <property type="component" value="Unassembled WGS sequence"/>
</dbReference>
<dbReference type="EMBL" id="AJIL01000300">
    <property type="protein sequence ID" value="KNE89755.1"/>
    <property type="molecule type" value="Genomic_DNA"/>
</dbReference>
<reference evidence="2" key="1">
    <citation type="submission" date="2014-03" db="EMBL/GenBank/DDBJ databases">
        <title>The Genome Sequence of Puccinia striiformis f. sp. tritici PST-78.</title>
        <authorList>
            <consortium name="The Broad Institute Genome Sequencing Platform"/>
            <person name="Cuomo C."/>
            <person name="Hulbert S."/>
            <person name="Chen X."/>
            <person name="Walker B."/>
            <person name="Young S.K."/>
            <person name="Zeng Q."/>
            <person name="Gargeya S."/>
            <person name="Fitzgerald M."/>
            <person name="Haas B."/>
            <person name="Abouelleil A."/>
            <person name="Alvarado L."/>
            <person name="Arachchi H.M."/>
            <person name="Berlin A.M."/>
            <person name="Chapman S.B."/>
            <person name="Goldberg J."/>
            <person name="Griggs A."/>
            <person name="Gujja S."/>
            <person name="Hansen M."/>
            <person name="Howarth C."/>
            <person name="Imamovic A."/>
            <person name="Larimer J."/>
            <person name="McCowan C."/>
            <person name="Montmayeur A."/>
            <person name="Murphy C."/>
            <person name="Neiman D."/>
            <person name="Pearson M."/>
            <person name="Priest M."/>
            <person name="Roberts A."/>
            <person name="Saif S."/>
            <person name="Shea T."/>
            <person name="Sisk P."/>
            <person name="Sykes S."/>
            <person name="Wortman J."/>
            <person name="Nusbaum C."/>
            <person name="Birren B."/>
        </authorList>
    </citation>
    <scope>NUCLEOTIDE SEQUENCE [LARGE SCALE GENOMIC DNA]</scope>
    <source>
        <strain evidence="2">race PST-78</strain>
    </source>
</reference>